<accession>A0A1I7T9T1</accession>
<dbReference type="WBParaSite" id="Csp11.Scaffold558.g3827.t1">
    <property type="protein sequence ID" value="Csp11.Scaffold558.g3827.t1"/>
    <property type="gene ID" value="Csp11.Scaffold558.g3827"/>
</dbReference>
<dbReference type="PANTHER" id="PTHR21503:SF8">
    <property type="entry name" value="F-BOX ASSOCIATED DOMAIN-CONTAINING PROTEIN-RELATED"/>
    <property type="match status" value="1"/>
</dbReference>
<proteinExistence type="predicted"/>
<organism evidence="1 2">
    <name type="scientific">Caenorhabditis tropicalis</name>
    <dbReference type="NCBI Taxonomy" id="1561998"/>
    <lineage>
        <taxon>Eukaryota</taxon>
        <taxon>Metazoa</taxon>
        <taxon>Ecdysozoa</taxon>
        <taxon>Nematoda</taxon>
        <taxon>Chromadorea</taxon>
        <taxon>Rhabditida</taxon>
        <taxon>Rhabditina</taxon>
        <taxon>Rhabditomorpha</taxon>
        <taxon>Rhabditoidea</taxon>
        <taxon>Rhabditidae</taxon>
        <taxon>Peloderinae</taxon>
        <taxon>Caenorhabditis</taxon>
    </lineage>
</organism>
<dbReference type="PANTHER" id="PTHR21503">
    <property type="entry name" value="F-BOX-CONTAINING HYPOTHETICAL PROTEIN C.ELEGANS"/>
    <property type="match status" value="1"/>
</dbReference>
<sequence>MSTEPTVTLPLPLEYQEAVVQKLSPFELITNTLFCDELDGALYRTNLGKRPQLRVTLRTLETTGMITVDVLDSFGAVEGTWNIVPKFIEYAPDMYHNCLFKMNEITVVSNVPETEIDTNRSAVFTVHLIRLARQLYKNVDFSIIFNETNSIPEEEPGFHWGRMEEAREIRFIKTKLRPKEYMTLQKYLMPQHILYLDDENFPVVKCLTVQTIVIKKCPDFTVRKFRLFSCRHLIVNYRVMDGRTINRYLMHINKTLTCHEHDDALYRTNLGKRPNLRVTVRNFETRKLTTVDLLDSSGAVEGTWNITTNFIERPPDMDDNCLFKIKPVNMVSNVPETEIITNNLANFLVFILTTAKRLYRYIDFSIIFEETTSIPEEEFWLGWKHIEKAREIRFIETELRPKEYKTLKKHLKPHHILYLDDECFPVDKCLKVRTIVIKKCPDFTVRKFRLFACRHLIVNYRVMDGRAISRYLMQWIGGTHPELKFFKVLFAKKNRVLQGLNAKKADASALTYNFGGQIHDLSNGYEIENCFGKRGTIKFQNRGLIFVVEPTSI</sequence>
<dbReference type="AlphaFoldDB" id="A0A1I7T9T1"/>
<protein>
    <submittedName>
        <fullName evidence="2">F-box domain-containing protein</fullName>
    </submittedName>
</protein>
<reference evidence="2" key="1">
    <citation type="submission" date="2016-11" db="UniProtKB">
        <authorList>
            <consortium name="WormBaseParasite"/>
        </authorList>
    </citation>
    <scope>IDENTIFICATION</scope>
</reference>
<evidence type="ECO:0000313" key="1">
    <source>
        <dbReference type="Proteomes" id="UP000095282"/>
    </source>
</evidence>
<keyword evidence="1" id="KW-1185">Reference proteome</keyword>
<name>A0A1I7T9T1_9PELO</name>
<evidence type="ECO:0000313" key="2">
    <source>
        <dbReference type="WBParaSite" id="Csp11.Scaffold558.g3827.t1"/>
    </source>
</evidence>
<dbReference type="Proteomes" id="UP000095282">
    <property type="component" value="Unplaced"/>
</dbReference>